<name>A0A6V7WR60_MELEN</name>
<dbReference type="InterPro" id="IPR029058">
    <property type="entry name" value="AB_hydrolase_fold"/>
</dbReference>
<gene>
    <name evidence="3" type="ORF">MENT_LOCUS42261</name>
</gene>
<dbReference type="GO" id="GO:0006629">
    <property type="term" value="P:lipid metabolic process"/>
    <property type="evidence" value="ECO:0007669"/>
    <property type="project" value="InterPro"/>
</dbReference>
<proteinExistence type="predicted"/>
<dbReference type="EMBL" id="CAJEWN010000754">
    <property type="protein sequence ID" value="CAD2189535.1"/>
    <property type="molecule type" value="Genomic_DNA"/>
</dbReference>
<feature type="transmembrane region" description="Helical" evidence="1">
    <location>
        <begin position="12"/>
        <end position="31"/>
    </location>
</feature>
<keyword evidence="1" id="KW-1133">Transmembrane helix</keyword>
<evidence type="ECO:0000313" key="3">
    <source>
        <dbReference type="EMBL" id="CAD2189535.1"/>
    </source>
</evidence>
<dbReference type="Pfam" id="PF01764">
    <property type="entry name" value="Lipase_3"/>
    <property type="match status" value="1"/>
</dbReference>
<feature type="domain" description="Fungal lipase-type" evidence="2">
    <location>
        <begin position="159"/>
        <end position="251"/>
    </location>
</feature>
<evidence type="ECO:0000313" key="4">
    <source>
        <dbReference type="Proteomes" id="UP000580250"/>
    </source>
</evidence>
<organism evidence="3 4">
    <name type="scientific">Meloidogyne enterolobii</name>
    <name type="common">Root-knot nematode worm</name>
    <name type="synonym">Meloidogyne mayaguensis</name>
    <dbReference type="NCBI Taxonomy" id="390850"/>
    <lineage>
        <taxon>Eukaryota</taxon>
        <taxon>Metazoa</taxon>
        <taxon>Ecdysozoa</taxon>
        <taxon>Nematoda</taxon>
        <taxon>Chromadorea</taxon>
        <taxon>Rhabditida</taxon>
        <taxon>Tylenchina</taxon>
        <taxon>Tylenchomorpha</taxon>
        <taxon>Tylenchoidea</taxon>
        <taxon>Meloidogynidae</taxon>
        <taxon>Meloidogyninae</taxon>
        <taxon>Meloidogyne</taxon>
    </lineage>
</organism>
<evidence type="ECO:0000256" key="1">
    <source>
        <dbReference type="SAM" id="Phobius"/>
    </source>
</evidence>
<dbReference type="Gene3D" id="3.40.50.1820">
    <property type="entry name" value="alpha/beta hydrolase"/>
    <property type="match status" value="1"/>
</dbReference>
<dbReference type="OrthoDB" id="5821984at2759"/>
<dbReference type="InterPro" id="IPR002921">
    <property type="entry name" value="Fungal_lipase-type"/>
</dbReference>
<comment type="caution">
    <text evidence="3">The sequence shown here is derived from an EMBL/GenBank/DDBJ whole genome shotgun (WGS) entry which is preliminary data.</text>
</comment>
<dbReference type="SUPFAM" id="SSF53474">
    <property type="entry name" value="alpha/beta-Hydrolases"/>
    <property type="match status" value="1"/>
</dbReference>
<dbReference type="Proteomes" id="UP000580250">
    <property type="component" value="Unassembled WGS sequence"/>
</dbReference>
<protein>
    <recommendedName>
        <fullName evidence="2">Fungal lipase-type domain-containing protein</fullName>
    </recommendedName>
</protein>
<accession>A0A6V7WR60</accession>
<sequence>MFITSFCSFVRLYSIFLFIFIFHMTSTKNLLSKRGKNNLLTKENLKILNNQKEDQNLISVKRIPYDEVFVQSKIFRMAAAAYGSFDNFVTCLQTLTGSYSVFFNIQIPCLTNENCTGFMALSLEDKALILSFGTSQYAYKQLLNDSGESIFNKRRRSPLGFGSGMVSDNLFSIFYQMQLAGITQKTFEMIQFFDGYDLWITGHSIGGAIASIAAAKIASANVIDAKQIKLVTFGQPRVGNKAWAAAMENAVGNF</sequence>
<dbReference type="PANTHER" id="PTHR45908">
    <property type="entry name" value="PROTEIN CBG11750-RELATED"/>
    <property type="match status" value="1"/>
</dbReference>
<dbReference type="AlphaFoldDB" id="A0A6V7WR60"/>
<keyword evidence="1" id="KW-0812">Transmembrane</keyword>
<reference evidence="3 4" key="1">
    <citation type="submission" date="2020-08" db="EMBL/GenBank/DDBJ databases">
        <authorList>
            <person name="Koutsovoulos G."/>
            <person name="Danchin GJ E."/>
        </authorList>
    </citation>
    <scope>NUCLEOTIDE SEQUENCE [LARGE SCALE GENOMIC DNA]</scope>
</reference>
<keyword evidence="1" id="KW-0472">Membrane</keyword>
<evidence type="ECO:0000259" key="2">
    <source>
        <dbReference type="Pfam" id="PF01764"/>
    </source>
</evidence>